<dbReference type="RefSeq" id="WP_127004516.1">
    <property type="nucleotide sequence ID" value="NZ_JBNPXW010000023.1"/>
</dbReference>
<name>A0A3S0WI74_9PROT</name>
<dbReference type="SUPFAM" id="SSF54637">
    <property type="entry name" value="Thioesterase/thiol ester dehydrase-isomerase"/>
    <property type="match status" value="1"/>
</dbReference>
<dbReference type="InterPro" id="IPR029069">
    <property type="entry name" value="HotDog_dom_sf"/>
</dbReference>
<proteinExistence type="predicted"/>
<reference evidence="1 2" key="1">
    <citation type="submission" date="2018-12" db="EMBL/GenBank/DDBJ databases">
        <authorList>
            <person name="Yang Y."/>
        </authorList>
    </citation>
    <scope>NUCLEOTIDE SEQUENCE [LARGE SCALE GENOMIC DNA]</scope>
    <source>
        <strain evidence="1 2">GSF71</strain>
    </source>
</reference>
<dbReference type="Proteomes" id="UP000280346">
    <property type="component" value="Unassembled WGS sequence"/>
</dbReference>
<evidence type="ECO:0008006" key="3">
    <source>
        <dbReference type="Google" id="ProtNLM"/>
    </source>
</evidence>
<sequence length="77" mass="8385">MRAVCGYNPAGVKAMRLRFEAPVFPGKSLCVTLRLAAPDRTRFSANAVERGLRVVDEGLLEHIGTPGMTNTREGKRA</sequence>
<organism evidence="1 2">
    <name type="scientific">Azospirillum doebereinerae</name>
    <dbReference type="NCBI Taxonomy" id="92933"/>
    <lineage>
        <taxon>Bacteria</taxon>
        <taxon>Pseudomonadati</taxon>
        <taxon>Pseudomonadota</taxon>
        <taxon>Alphaproteobacteria</taxon>
        <taxon>Rhodospirillales</taxon>
        <taxon>Azospirillaceae</taxon>
        <taxon>Azospirillum</taxon>
    </lineage>
</organism>
<evidence type="ECO:0000313" key="1">
    <source>
        <dbReference type="EMBL" id="RUQ62043.1"/>
    </source>
</evidence>
<dbReference type="EMBL" id="RZIJ01000040">
    <property type="protein sequence ID" value="RUQ62043.1"/>
    <property type="molecule type" value="Genomic_DNA"/>
</dbReference>
<accession>A0A3S0WI74</accession>
<dbReference type="AlphaFoldDB" id="A0A3S0WI74"/>
<evidence type="ECO:0000313" key="2">
    <source>
        <dbReference type="Proteomes" id="UP000280346"/>
    </source>
</evidence>
<gene>
    <name evidence="1" type="ORF">EJ913_28930</name>
</gene>
<dbReference type="Gene3D" id="3.10.129.10">
    <property type="entry name" value="Hotdog Thioesterase"/>
    <property type="match status" value="1"/>
</dbReference>
<protein>
    <recommendedName>
        <fullName evidence="3">MaoC-like domain-containing protein</fullName>
    </recommendedName>
</protein>
<keyword evidence="2" id="KW-1185">Reference proteome</keyword>
<comment type="caution">
    <text evidence="1">The sequence shown here is derived from an EMBL/GenBank/DDBJ whole genome shotgun (WGS) entry which is preliminary data.</text>
</comment>